<sequence>MRKEEKKRRKRKRKRGRGVKGKIERRKERRKGGRKGRKEKELMACNPLADLTLVCVEGPVTPLADLTLGGGAGLYPAGLIVTIVCVEGCNPRWCLSNSCCVVEGPITPLADLTLVCFQCNLLYGWQMFSYKTLPDSLLTIIKLQLGIFNYSEVLDYNPVLGALLVGVLCGLHGLRGPEPPDLCDPGGFSGRTDPAPGQGRV</sequence>
<dbReference type="AlphaFoldDB" id="A0AAW0MVM1"/>
<dbReference type="Proteomes" id="UP001460270">
    <property type="component" value="Unassembled WGS sequence"/>
</dbReference>
<name>A0AAW0MVM1_9GOBI</name>
<feature type="region of interest" description="Disordered" evidence="1">
    <location>
        <begin position="182"/>
        <end position="201"/>
    </location>
</feature>
<feature type="compositionally biased region" description="Basic residues" evidence="1">
    <location>
        <begin position="1"/>
        <end position="20"/>
    </location>
</feature>
<reference evidence="3" key="1">
    <citation type="submission" date="2024-04" db="EMBL/GenBank/DDBJ databases">
        <title>Salinicola lusitanus LLJ914,a marine bacterium isolated from the Okinawa Trough.</title>
        <authorList>
            <person name="Li J."/>
        </authorList>
    </citation>
    <scope>NUCLEOTIDE SEQUENCE [LARGE SCALE GENOMIC DNA]</scope>
</reference>
<evidence type="ECO:0000256" key="1">
    <source>
        <dbReference type="SAM" id="MobiDB-lite"/>
    </source>
</evidence>
<gene>
    <name evidence="2" type="ORF">WMY93_032697</name>
</gene>
<comment type="caution">
    <text evidence="2">The sequence shown here is derived from an EMBL/GenBank/DDBJ whole genome shotgun (WGS) entry which is preliminary data.</text>
</comment>
<keyword evidence="3" id="KW-1185">Reference proteome</keyword>
<accession>A0AAW0MVM1</accession>
<dbReference type="EMBL" id="JBBPFD010000060">
    <property type="protein sequence ID" value="KAK7880666.1"/>
    <property type="molecule type" value="Genomic_DNA"/>
</dbReference>
<feature type="compositionally biased region" description="Basic residues" evidence="1">
    <location>
        <begin position="27"/>
        <end position="37"/>
    </location>
</feature>
<feature type="region of interest" description="Disordered" evidence="1">
    <location>
        <begin position="1"/>
        <end position="39"/>
    </location>
</feature>
<organism evidence="2 3">
    <name type="scientific">Mugilogobius chulae</name>
    <name type="common">yellowstripe goby</name>
    <dbReference type="NCBI Taxonomy" id="88201"/>
    <lineage>
        <taxon>Eukaryota</taxon>
        <taxon>Metazoa</taxon>
        <taxon>Chordata</taxon>
        <taxon>Craniata</taxon>
        <taxon>Vertebrata</taxon>
        <taxon>Euteleostomi</taxon>
        <taxon>Actinopterygii</taxon>
        <taxon>Neopterygii</taxon>
        <taxon>Teleostei</taxon>
        <taxon>Neoteleostei</taxon>
        <taxon>Acanthomorphata</taxon>
        <taxon>Gobiaria</taxon>
        <taxon>Gobiiformes</taxon>
        <taxon>Gobioidei</taxon>
        <taxon>Gobiidae</taxon>
        <taxon>Gobionellinae</taxon>
        <taxon>Mugilogobius</taxon>
    </lineage>
</organism>
<evidence type="ECO:0000313" key="3">
    <source>
        <dbReference type="Proteomes" id="UP001460270"/>
    </source>
</evidence>
<protein>
    <submittedName>
        <fullName evidence="2">Uncharacterized protein</fullName>
    </submittedName>
</protein>
<evidence type="ECO:0000313" key="2">
    <source>
        <dbReference type="EMBL" id="KAK7880666.1"/>
    </source>
</evidence>
<proteinExistence type="predicted"/>